<dbReference type="OrthoDB" id="3199600at2"/>
<reference evidence="2" key="1">
    <citation type="submission" date="2019-04" db="EMBL/GenBank/DDBJ databases">
        <title>Nocardioides xinjiangensis sp. nov.</title>
        <authorList>
            <person name="Liu S."/>
        </authorList>
    </citation>
    <scope>NUCLEOTIDE SEQUENCE [LARGE SCALE GENOMIC DNA]</scope>
    <source>
        <strain evidence="2">18</strain>
    </source>
</reference>
<gene>
    <name evidence="1" type="ORF">FAB82_05975</name>
</gene>
<dbReference type="InterPro" id="IPR027417">
    <property type="entry name" value="P-loop_NTPase"/>
</dbReference>
<dbReference type="Gene3D" id="3.40.50.300">
    <property type="entry name" value="P-loop containing nucleotide triphosphate hydrolases"/>
    <property type="match status" value="1"/>
</dbReference>
<dbReference type="AlphaFoldDB" id="A0A4S8QH36"/>
<dbReference type="RefSeq" id="WP_136533635.1">
    <property type="nucleotide sequence ID" value="NZ_STGY01000022.1"/>
</dbReference>
<organism evidence="1 2">
    <name type="scientific">Glycomyces buryatensis</name>
    <dbReference type="NCBI Taxonomy" id="2570927"/>
    <lineage>
        <taxon>Bacteria</taxon>
        <taxon>Bacillati</taxon>
        <taxon>Actinomycetota</taxon>
        <taxon>Actinomycetes</taxon>
        <taxon>Glycomycetales</taxon>
        <taxon>Glycomycetaceae</taxon>
        <taxon>Glycomyces</taxon>
    </lineage>
</organism>
<accession>A0A4S8QH36</accession>
<sequence>MAEIQRVMIVGCAGAGKTTLAKQLGELLDLPAIHLDLHHFDSDWKPFPREQLIAVSSKFARAERWVIDGNLSSTMPERIERADLVVFLDLSTARCVWNIFKRRWKYGNGQHPSGFFVRLRPEFLRWVLTFRKNETPKLRRLLAEYGHDTRIVTVTSHRQTAELVASLEASLRTGSGPAPE</sequence>
<dbReference type="SUPFAM" id="SSF52540">
    <property type="entry name" value="P-loop containing nucleoside triphosphate hydrolases"/>
    <property type="match status" value="1"/>
</dbReference>
<keyword evidence="2" id="KW-1185">Reference proteome</keyword>
<comment type="caution">
    <text evidence="1">The sequence shown here is derived from an EMBL/GenBank/DDBJ whole genome shotgun (WGS) entry which is preliminary data.</text>
</comment>
<proteinExistence type="predicted"/>
<name>A0A4S8QH36_9ACTN</name>
<evidence type="ECO:0000313" key="1">
    <source>
        <dbReference type="EMBL" id="THV42512.1"/>
    </source>
</evidence>
<dbReference type="Proteomes" id="UP000308760">
    <property type="component" value="Unassembled WGS sequence"/>
</dbReference>
<reference evidence="1 2" key="2">
    <citation type="submission" date="2019-05" db="EMBL/GenBank/DDBJ databases">
        <title>Glycomyces buryatensis sp. nov.</title>
        <authorList>
            <person name="Nikitina E."/>
        </authorList>
    </citation>
    <scope>NUCLEOTIDE SEQUENCE [LARGE SCALE GENOMIC DNA]</scope>
    <source>
        <strain evidence="1 2">18</strain>
    </source>
</reference>
<dbReference type="EMBL" id="STGY01000022">
    <property type="protein sequence ID" value="THV42512.1"/>
    <property type="molecule type" value="Genomic_DNA"/>
</dbReference>
<dbReference type="InterPro" id="IPR052922">
    <property type="entry name" value="Cytidylate_Kinase-2"/>
</dbReference>
<dbReference type="PANTHER" id="PTHR37816">
    <property type="entry name" value="YALI0E33011P"/>
    <property type="match status" value="1"/>
</dbReference>
<evidence type="ECO:0000313" key="2">
    <source>
        <dbReference type="Proteomes" id="UP000308760"/>
    </source>
</evidence>
<dbReference type="PANTHER" id="PTHR37816:SF3">
    <property type="entry name" value="MODULATES DNA TOPOLOGY"/>
    <property type="match status" value="1"/>
</dbReference>
<protein>
    <submittedName>
        <fullName evidence="1">Topology modulation protein</fullName>
    </submittedName>
</protein>